<dbReference type="AlphaFoldDB" id="D3PXA3"/>
<dbReference type="InterPro" id="IPR020846">
    <property type="entry name" value="MFS_dom"/>
</dbReference>
<dbReference type="SUPFAM" id="SSF103473">
    <property type="entry name" value="MFS general substrate transporter"/>
    <property type="match status" value="1"/>
</dbReference>
<feature type="region of interest" description="Disordered" evidence="7">
    <location>
        <begin position="403"/>
        <end position="428"/>
    </location>
</feature>
<feature type="transmembrane region" description="Helical" evidence="8">
    <location>
        <begin position="259"/>
        <end position="278"/>
    </location>
</feature>
<feature type="transmembrane region" description="Helical" evidence="8">
    <location>
        <begin position="290"/>
        <end position="309"/>
    </location>
</feature>
<feature type="region of interest" description="Disordered" evidence="7">
    <location>
        <begin position="1"/>
        <end position="25"/>
    </location>
</feature>
<dbReference type="PRINTS" id="PR01035">
    <property type="entry name" value="TCRTETA"/>
</dbReference>
<dbReference type="eggNOG" id="COG2814">
    <property type="taxonomic scope" value="Bacteria"/>
</dbReference>
<dbReference type="STRING" id="446470.Snas_1664"/>
<dbReference type="InterPro" id="IPR050171">
    <property type="entry name" value="MFS_Transporters"/>
</dbReference>
<feature type="transmembrane region" description="Helical" evidence="8">
    <location>
        <begin position="32"/>
        <end position="54"/>
    </location>
</feature>
<dbReference type="KEGG" id="sna:Snas_1664"/>
<feature type="transmembrane region" description="Helical" evidence="8">
    <location>
        <begin position="100"/>
        <end position="122"/>
    </location>
</feature>
<reference evidence="10 11" key="1">
    <citation type="journal article" date="2009" name="Stand. Genomic Sci.">
        <title>Complete genome sequence of Stackebrandtia nassauensis type strain (LLR-40K-21).</title>
        <authorList>
            <person name="Munk C."/>
            <person name="Lapidus A."/>
            <person name="Copeland A."/>
            <person name="Jando M."/>
            <person name="Mayilraj S."/>
            <person name="Glavina Del Rio T."/>
            <person name="Nolan M."/>
            <person name="Chen F."/>
            <person name="Lucas S."/>
            <person name="Tice H."/>
            <person name="Cheng J.F."/>
            <person name="Han C."/>
            <person name="Detter J.C."/>
            <person name="Bruce D."/>
            <person name="Goodwin L."/>
            <person name="Chain P."/>
            <person name="Pitluck S."/>
            <person name="Goker M."/>
            <person name="Ovchinikova G."/>
            <person name="Pati A."/>
            <person name="Ivanova N."/>
            <person name="Mavromatis K."/>
            <person name="Chen A."/>
            <person name="Palaniappan K."/>
            <person name="Land M."/>
            <person name="Hauser L."/>
            <person name="Chang Y.J."/>
            <person name="Jeffries C.D."/>
            <person name="Bristow J."/>
            <person name="Eisen J.A."/>
            <person name="Markowitz V."/>
            <person name="Hugenholtz P."/>
            <person name="Kyrpides N.C."/>
            <person name="Klenk H.P."/>
        </authorList>
    </citation>
    <scope>NUCLEOTIDE SEQUENCE [LARGE SCALE GENOMIC DNA]</scope>
    <source>
        <strain evidence="11">DSM 44728 / CIP 108903 / NRRL B-16338 / NBRC 102104 / LLR-40K-21</strain>
    </source>
</reference>
<dbReference type="InterPro" id="IPR001958">
    <property type="entry name" value="Tet-R_TetA/multi-R_MdtG-like"/>
</dbReference>
<feature type="transmembrane region" description="Helical" evidence="8">
    <location>
        <begin position="172"/>
        <end position="193"/>
    </location>
</feature>
<evidence type="ECO:0000313" key="11">
    <source>
        <dbReference type="Proteomes" id="UP000000844"/>
    </source>
</evidence>
<feature type="transmembrane region" description="Helical" evidence="8">
    <location>
        <begin position="353"/>
        <end position="376"/>
    </location>
</feature>
<evidence type="ECO:0000256" key="8">
    <source>
        <dbReference type="SAM" id="Phobius"/>
    </source>
</evidence>
<feature type="transmembrane region" description="Helical" evidence="8">
    <location>
        <begin position="66"/>
        <end position="88"/>
    </location>
</feature>
<evidence type="ECO:0000256" key="4">
    <source>
        <dbReference type="ARBA" id="ARBA00022692"/>
    </source>
</evidence>
<dbReference type="OrthoDB" id="3808057at2"/>
<dbReference type="GO" id="GO:0005886">
    <property type="term" value="C:plasma membrane"/>
    <property type="evidence" value="ECO:0007669"/>
    <property type="project" value="UniProtKB-SubCell"/>
</dbReference>
<gene>
    <name evidence="10" type="ordered locus">Snas_1664</name>
</gene>
<name>D3PXA3_STANL</name>
<evidence type="ECO:0000256" key="5">
    <source>
        <dbReference type="ARBA" id="ARBA00022989"/>
    </source>
</evidence>
<feature type="transmembrane region" description="Helical" evidence="8">
    <location>
        <begin position="382"/>
        <end position="399"/>
    </location>
</feature>
<evidence type="ECO:0000256" key="1">
    <source>
        <dbReference type="ARBA" id="ARBA00004651"/>
    </source>
</evidence>
<evidence type="ECO:0000313" key="10">
    <source>
        <dbReference type="EMBL" id="ADD41366.1"/>
    </source>
</evidence>
<feature type="domain" description="Major facilitator superfamily (MFS) profile" evidence="9">
    <location>
        <begin position="31"/>
        <end position="405"/>
    </location>
</feature>
<dbReference type="GO" id="GO:0022857">
    <property type="term" value="F:transmembrane transporter activity"/>
    <property type="evidence" value="ECO:0007669"/>
    <property type="project" value="InterPro"/>
</dbReference>
<keyword evidence="4 8" id="KW-0812">Transmembrane</keyword>
<dbReference type="InterPro" id="IPR011701">
    <property type="entry name" value="MFS"/>
</dbReference>
<dbReference type="PANTHER" id="PTHR23517:SF2">
    <property type="entry name" value="MULTIDRUG RESISTANCE PROTEIN MDTH"/>
    <property type="match status" value="1"/>
</dbReference>
<keyword evidence="11" id="KW-1185">Reference proteome</keyword>
<dbReference type="Pfam" id="PF07690">
    <property type="entry name" value="MFS_1"/>
    <property type="match status" value="1"/>
</dbReference>
<dbReference type="EMBL" id="CP001778">
    <property type="protein sequence ID" value="ADD41366.1"/>
    <property type="molecule type" value="Genomic_DNA"/>
</dbReference>
<dbReference type="InterPro" id="IPR036259">
    <property type="entry name" value="MFS_trans_sf"/>
</dbReference>
<feature type="compositionally biased region" description="Pro residues" evidence="7">
    <location>
        <begin position="1"/>
        <end position="22"/>
    </location>
</feature>
<evidence type="ECO:0000259" key="9">
    <source>
        <dbReference type="PROSITE" id="PS50850"/>
    </source>
</evidence>
<feature type="transmembrane region" description="Helical" evidence="8">
    <location>
        <begin position="315"/>
        <end position="332"/>
    </location>
</feature>
<dbReference type="PANTHER" id="PTHR23517">
    <property type="entry name" value="RESISTANCE PROTEIN MDTM, PUTATIVE-RELATED-RELATED"/>
    <property type="match status" value="1"/>
</dbReference>
<proteinExistence type="predicted"/>
<accession>D3PXA3</accession>
<dbReference type="PROSITE" id="PS50850">
    <property type="entry name" value="MFS"/>
    <property type="match status" value="1"/>
</dbReference>
<dbReference type="Gene3D" id="1.20.1250.20">
    <property type="entry name" value="MFS general substrate transporter like domains"/>
    <property type="match status" value="1"/>
</dbReference>
<keyword evidence="5 8" id="KW-1133">Transmembrane helix</keyword>
<evidence type="ECO:0000256" key="3">
    <source>
        <dbReference type="ARBA" id="ARBA00022475"/>
    </source>
</evidence>
<evidence type="ECO:0000256" key="7">
    <source>
        <dbReference type="SAM" id="MobiDB-lite"/>
    </source>
</evidence>
<dbReference type="RefSeq" id="WP_013016937.1">
    <property type="nucleotide sequence ID" value="NC_013947.1"/>
</dbReference>
<keyword evidence="3" id="KW-1003">Cell membrane</keyword>
<keyword evidence="2" id="KW-0813">Transport</keyword>
<keyword evidence="6 8" id="KW-0472">Membrane</keyword>
<dbReference type="Proteomes" id="UP000000844">
    <property type="component" value="Chromosome"/>
</dbReference>
<evidence type="ECO:0000256" key="6">
    <source>
        <dbReference type="ARBA" id="ARBA00023136"/>
    </source>
</evidence>
<dbReference type="HOGENOM" id="CLU_001265_60_4_11"/>
<sequence>MPPTPTADPPRTPTPAAEPPPRSGWSRVPRTVWVLAAARFVSGTATFVAVYLFLYLTGPRGLSLTAAGLISGAVGAGMLAGTFTGGWFSDRFGHRRTMLVASTIGGLSLLAVPWLPIGVLAVTMPLGSYATGTADVAQSALVAEAVPAGDRRTAIAITRAASNAGFVIGPPLGALLASVSYTWLFVVQALVMLTVRQVAARLLPAAPTRKAAAPSDGGLWASLRAGRTLLLFLPAVLLADLVYRQLYSTLPVYLRDSGHGVGLYATLIAVGSGVILCLEIPVTLALRRLPSLRIIATGYLLVGAGFGLLGVSTSTWVLVIAMLVVTAGEILYKTTATAHVVDAAPPQLLARYQGLYTGASISGVVLAPPIGAFTYAISPASVWPLCTAVAVIAAGLALWSGRSRGPGRRWQAAAPRSSGVRGSQDATG</sequence>
<organism evidence="10 11">
    <name type="scientific">Stackebrandtia nassauensis (strain DSM 44728 / CIP 108903 / NRRL B-16338 / NBRC 102104 / LLR-40K-21)</name>
    <dbReference type="NCBI Taxonomy" id="446470"/>
    <lineage>
        <taxon>Bacteria</taxon>
        <taxon>Bacillati</taxon>
        <taxon>Actinomycetota</taxon>
        <taxon>Actinomycetes</taxon>
        <taxon>Glycomycetales</taxon>
        <taxon>Glycomycetaceae</taxon>
        <taxon>Stackebrandtia</taxon>
    </lineage>
</organism>
<protein>
    <submittedName>
        <fullName evidence="10">Major facilitator superfamily MFS_1</fullName>
    </submittedName>
</protein>
<evidence type="ECO:0000256" key="2">
    <source>
        <dbReference type="ARBA" id="ARBA00022448"/>
    </source>
</evidence>
<comment type="subcellular location">
    <subcellularLocation>
        <location evidence="1">Cell membrane</location>
        <topology evidence="1">Multi-pass membrane protein</topology>
    </subcellularLocation>
</comment>